<name>I4D4G2_DESAJ</name>
<dbReference type="AlphaFoldDB" id="I4D4G2"/>
<dbReference type="HOGENOM" id="CLU_2552677_0_0_9"/>
<proteinExistence type="predicted"/>
<gene>
    <name evidence="1" type="ordered locus">Desaci_1694</name>
</gene>
<evidence type="ECO:0000313" key="1">
    <source>
        <dbReference type="EMBL" id="AFM40686.1"/>
    </source>
</evidence>
<keyword evidence="2" id="KW-1185">Reference proteome</keyword>
<sequence length="82" mass="8592">MCGMPFFGTAYGNQFGFGCGIRPGFGAYGACGAYGNYGSYGHLQGYGVGLHPGYDSVGGGYNYFHVGYYPVTVSKPYKNGKG</sequence>
<protein>
    <submittedName>
        <fullName evidence="1">Uncharacterized protein</fullName>
    </submittedName>
</protein>
<dbReference type="Proteomes" id="UP000002892">
    <property type="component" value="Chromosome"/>
</dbReference>
<evidence type="ECO:0000313" key="2">
    <source>
        <dbReference type="Proteomes" id="UP000002892"/>
    </source>
</evidence>
<dbReference type="EMBL" id="CP003639">
    <property type="protein sequence ID" value="AFM40686.1"/>
    <property type="molecule type" value="Genomic_DNA"/>
</dbReference>
<dbReference type="KEGG" id="dai:Desaci_1694"/>
<accession>I4D4G2</accession>
<reference evidence="1 2" key="1">
    <citation type="journal article" date="2012" name="J. Bacteriol.">
        <title>Complete genome sequences of Desulfosporosinus orientis DSM765T, Desulfosporosinus youngiae DSM17734T, Desulfosporosinus meridiei DSM13257T, and Desulfosporosinus acidiphilus DSM22704T.</title>
        <authorList>
            <person name="Pester M."/>
            <person name="Brambilla E."/>
            <person name="Alazard D."/>
            <person name="Rattei T."/>
            <person name="Weinmaier T."/>
            <person name="Han J."/>
            <person name="Lucas S."/>
            <person name="Lapidus A."/>
            <person name="Cheng J.F."/>
            <person name="Goodwin L."/>
            <person name="Pitluck S."/>
            <person name="Peters L."/>
            <person name="Ovchinnikova G."/>
            <person name="Teshima H."/>
            <person name="Detter J.C."/>
            <person name="Han C.S."/>
            <person name="Tapia R."/>
            <person name="Land M.L."/>
            <person name="Hauser L."/>
            <person name="Kyrpides N.C."/>
            <person name="Ivanova N.N."/>
            <person name="Pagani I."/>
            <person name="Huntmann M."/>
            <person name="Wei C.L."/>
            <person name="Davenport K.W."/>
            <person name="Daligault H."/>
            <person name="Chain P.S."/>
            <person name="Chen A."/>
            <person name="Mavromatis K."/>
            <person name="Markowitz V."/>
            <person name="Szeto E."/>
            <person name="Mikhailova N."/>
            <person name="Pati A."/>
            <person name="Wagner M."/>
            <person name="Woyke T."/>
            <person name="Ollivier B."/>
            <person name="Klenk H.P."/>
            <person name="Spring S."/>
            <person name="Loy A."/>
        </authorList>
    </citation>
    <scope>NUCLEOTIDE SEQUENCE [LARGE SCALE GENOMIC DNA]</scope>
    <source>
        <strain evidence="2">DSM 22704 / JCM 16185 / SJ4</strain>
    </source>
</reference>
<organism evidence="1 2">
    <name type="scientific">Desulfosporosinus acidiphilus (strain DSM 22704 / JCM 16185 / SJ4)</name>
    <dbReference type="NCBI Taxonomy" id="646529"/>
    <lineage>
        <taxon>Bacteria</taxon>
        <taxon>Bacillati</taxon>
        <taxon>Bacillota</taxon>
        <taxon>Clostridia</taxon>
        <taxon>Eubacteriales</taxon>
        <taxon>Desulfitobacteriaceae</taxon>
        <taxon>Desulfosporosinus</taxon>
    </lineage>
</organism>